<keyword evidence="4" id="KW-1185">Reference proteome</keyword>
<feature type="transmembrane region" description="Helical" evidence="1">
    <location>
        <begin position="74"/>
        <end position="93"/>
    </location>
</feature>
<evidence type="ECO:0000313" key="3">
    <source>
        <dbReference type="EMBL" id="MFC3811264.1"/>
    </source>
</evidence>
<dbReference type="PANTHER" id="PTHR34220">
    <property type="entry name" value="SENSOR HISTIDINE KINASE YPDA"/>
    <property type="match status" value="1"/>
</dbReference>
<protein>
    <submittedName>
        <fullName evidence="3">Sensor histidine kinase</fullName>
        <ecNumber evidence="3">2.7.13.3</ecNumber>
    </submittedName>
</protein>
<feature type="transmembrane region" description="Helical" evidence="1">
    <location>
        <begin position="41"/>
        <end position="62"/>
    </location>
</feature>
<reference evidence="4" key="1">
    <citation type="journal article" date="2019" name="Int. J. Syst. Evol. Microbiol.">
        <title>The Global Catalogue of Microorganisms (GCM) 10K type strain sequencing project: providing services to taxonomists for standard genome sequencing and annotation.</title>
        <authorList>
            <consortium name="The Broad Institute Genomics Platform"/>
            <consortium name="The Broad Institute Genome Sequencing Center for Infectious Disease"/>
            <person name="Wu L."/>
            <person name="Ma J."/>
        </authorList>
    </citation>
    <scope>NUCLEOTIDE SEQUENCE [LARGE SCALE GENOMIC DNA]</scope>
    <source>
        <strain evidence="4">CECT 7956</strain>
    </source>
</reference>
<dbReference type="GO" id="GO:0004673">
    <property type="term" value="F:protein histidine kinase activity"/>
    <property type="evidence" value="ECO:0007669"/>
    <property type="project" value="UniProtKB-EC"/>
</dbReference>
<feature type="domain" description="Signal transduction histidine kinase internal region" evidence="2">
    <location>
        <begin position="166"/>
        <end position="242"/>
    </location>
</feature>
<keyword evidence="1" id="KW-0812">Transmembrane</keyword>
<keyword evidence="1" id="KW-1133">Transmembrane helix</keyword>
<name>A0ABV7YXG0_9BACT</name>
<dbReference type="PANTHER" id="PTHR34220:SF7">
    <property type="entry name" value="SENSOR HISTIDINE KINASE YPDA"/>
    <property type="match status" value="1"/>
</dbReference>
<dbReference type="InterPro" id="IPR050640">
    <property type="entry name" value="Bact_2-comp_sensor_kinase"/>
</dbReference>
<accession>A0ABV7YXG0</accession>
<dbReference type="Pfam" id="PF06580">
    <property type="entry name" value="His_kinase"/>
    <property type="match status" value="1"/>
</dbReference>
<feature type="transmembrane region" description="Helical" evidence="1">
    <location>
        <begin position="9"/>
        <end position="29"/>
    </location>
</feature>
<gene>
    <name evidence="3" type="ORF">ACFOOI_11430</name>
</gene>
<keyword evidence="3" id="KW-0418">Kinase</keyword>
<feature type="transmembrane region" description="Helical" evidence="1">
    <location>
        <begin position="121"/>
        <end position="145"/>
    </location>
</feature>
<keyword evidence="1" id="KW-0472">Membrane</keyword>
<organism evidence="3 4">
    <name type="scientific">Lacihabitans lacunae</name>
    <dbReference type="NCBI Taxonomy" id="1028214"/>
    <lineage>
        <taxon>Bacteria</taxon>
        <taxon>Pseudomonadati</taxon>
        <taxon>Bacteroidota</taxon>
        <taxon>Cytophagia</taxon>
        <taxon>Cytophagales</taxon>
        <taxon>Leadbetterellaceae</taxon>
        <taxon>Lacihabitans</taxon>
    </lineage>
</organism>
<keyword evidence="3" id="KW-0808">Transferase</keyword>
<dbReference type="Proteomes" id="UP001595616">
    <property type="component" value="Unassembled WGS sequence"/>
</dbReference>
<evidence type="ECO:0000313" key="4">
    <source>
        <dbReference type="Proteomes" id="UP001595616"/>
    </source>
</evidence>
<dbReference type="EMBL" id="JBHRYQ010000001">
    <property type="protein sequence ID" value="MFC3811264.1"/>
    <property type="molecule type" value="Genomic_DNA"/>
</dbReference>
<dbReference type="EC" id="2.7.13.3" evidence="3"/>
<comment type="caution">
    <text evidence="3">The sequence shown here is derived from an EMBL/GenBank/DDBJ whole genome shotgun (WGS) entry which is preliminary data.</text>
</comment>
<sequence>MKKRSSRAIWIHLISWAIIFILPYINYIFEPERFISTNWGFILIPFSLTFFLFVTFYFNLLFLAPKFLSKGRNFLFVVLIFLGLGVFFAYNHLLIYELLLKTIAKIDQAPKRPEPDKNWQFFARFILPSIVYSLSVLVSTILYLLNERRRQSESRQLMELEKVATELSMLKLQISPHFLFNTLNNIRWLVRKKSENAEESILKLSEILRYIIYEVDDTKVALSREVEHLRNYIELQTLRISDGTHIRFEVSDAIGNPLIEPLLFIHFVENAFKYGIDGKNVPEIHFEISPIEKGIKFTSKNKILNPKNTLENEGVGLANIKRRLELLYPGRYELEIKSSEDYFEVLLNLHLNEN</sequence>
<proteinExistence type="predicted"/>
<evidence type="ECO:0000256" key="1">
    <source>
        <dbReference type="SAM" id="Phobius"/>
    </source>
</evidence>
<dbReference type="InterPro" id="IPR010559">
    <property type="entry name" value="Sig_transdc_His_kin_internal"/>
</dbReference>
<dbReference type="RefSeq" id="WP_379838106.1">
    <property type="nucleotide sequence ID" value="NZ_JBHRYQ010000001.1"/>
</dbReference>
<evidence type="ECO:0000259" key="2">
    <source>
        <dbReference type="Pfam" id="PF06580"/>
    </source>
</evidence>